<dbReference type="Pfam" id="PF07037">
    <property type="entry name" value="YfeC-like"/>
    <property type="match status" value="1"/>
</dbReference>
<keyword evidence="1" id="KW-0238">DNA-binding</keyword>
<protein>
    <submittedName>
        <fullName evidence="1">DNA-binding transcriptional regulator</fullName>
    </submittedName>
</protein>
<name>A0ABN8TA71_9ENTR</name>
<dbReference type="EMBL" id="CALSBS010000008">
    <property type="protein sequence ID" value="CAH6659700.1"/>
    <property type="molecule type" value="Genomic_DNA"/>
</dbReference>
<dbReference type="SUPFAM" id="SSF46955">
    <property type="entry name" value="Putative DNA-binding domain"/>
    <property type="match status" value="1"/>
</dbReference>
<dbReference type="InterPro" id="IPR009061">
    <property type="entry name" value="DNA-bd_dom_put_sf"/>
</dbReference>
<dbReference type="Proteomes" id="UP001152651">
    <property type="component" value="Unassembled WGS sequence"/>
</dbReference>
<keyword evidence="2" id="KW-1185">Reference proteome</keyword>
<comment type="caution">
    <text evidence="1">The sequence shown here is derived from an EMBL/GenBank/DDBJ whole genome shotgun (WGS) entry which is preliminary data.</text>
</comment>
<dbReference type="InterPro" id="IPR001387">
    <property type="entry name" value="Cro/C1-type_HTH"/>
</dbReference>
<reference evidence="1" key="1">
    <citation type="submission" date="2022-05" db="EMBL/GenBank/DDBJ databases">
        <authorList>
            <person name="Blom J."/>
        </authorList>
    </citation>
    <scope>NUCLEOTIDE SEQUENCE</scope>
    <source>
        <strain evidence="1">Type strain: CPO20170097</strain>
    </source>
</reference>
<dbReference type="InterPro" id="IPR010749">
    <property type="entry name" value="YfeC-like"/>
</dbReference>
<accession>A0ABN8TA71</accession>
<evidence type="ECO:0000313" key="2">
    <source>
        <dbReference type="Proteomes" id="UP001152651"/>
    </source>
</evidence>
<organism evidence="1 2">
    <name type="scientific">Pseudocitrobacter vendiensis</name>
    <dbReference type="NCBI Taxonomy" id="2488306"/>
    <lineage>
        <taxon>Bacteria</taxon>
        <taxon>Pseudomonadati</taxon>
        <taxon>Pseudomonadota</taxon>
        <taxon>Gammaproteobacteria</taxon>
        <taxon>Enterobacterales</taxon>
        <taxon>Enterobacteriaceae</taxon>
        <taxon>Pseudocitrobacter</taxon>
    </lineage>
</organism>
<evidence type="ECO:0000313" key="1">
    <source>
        <dbReference type="EMBL" id="CAH6659700.1"/>
    </source>
</evidence>
<dbReference type="RefSeq" id="WP_253897986.1">
    <property type="nucleotide sequence ID" value="NZ_CALSBS010000008.1"/>
</dbReference>
<gene>
    <name evidence="1" type="ORF">FBBNIHIM_11280</name>
</gene>
<dbReference type="CDD" id="cd00093">
    <property type="entry name" value="HTH_XRE"/>
    <property type="match status" value="1"/>
</dbReference>
<sequence length="132" mass="15191">MKRLKDKMSTEELANCLGMTRQTINRWIREQHWQTEPMPGVKGGRARLIHITQQVRDFLANTPALLHVDKHDAQMNEPAKSYSTNEADVIWQQISDTLQVMTPDEMEKLNVLLRREGICGFMSRLGLSDTQA</sequence>
<dbReference type="GO" id="GO:0003677">
    <property type="term" value="F:DNA binding"/>
    <property type="evidence" value="ECO:0007669"/>
    <property type="project" value="UniProtKB-KW"/>
</dbReference>
<proteinExistence type="predicted"/>